<protein>
    <submittedName>
        <fullName evidence="2">Uncharacterized protein LOC103516637</fullName>
    </submittedName>
</protein>
<feature type="non-terminal residue" evidence="2">
    <location>
        <position position="83"/>
    </location>
</feature>
<dbReference type="Proteomes" id="UP000079169">
    <property type="component" value="Unplaced"/>
</dbReference>
<dbReference type="KEGG" id="dci:103516637"/>
<evidence type="ECO:0000313" key="2">
    <source>
        <dbReference type="RefSeq" id="XP_008479838.1"/>
    </source>
</evidence>
<proteinExistence type="predicted"/>
<dbReference type="GeneID" id="103516637"/>
<sequence>MHGNGELVSQWNPESPINPEEVGTYYEGDILHIPNMARNGLKSLSSRWPKGVVPYEIGGYFLYFNNGNTGCWSSVGRVGGRQE</sequence>
<organism evidence="1 2">
    <name type="scientific">Diaphorina citri</name>
    <name type="common">Asian citrus psyllid</name>
    <dbReference type="NCBI Taxonomy" id="121845"/>
    <lineage>
        <taxon>Eukaryota</taxon>
        <taxon>Metazoa</taxon>
        <taxon>Ecdysozoa</taxon>
        <taxon>Arthropoda</taxon>
        <taxon>Hexapoda</taxon>
        <taxon>Insecta</taxon>
        <taxon>Pterygota</taxon>
        <taxon>Neoptera</taxon>
        <taxon>Paraneoptera</taxon>
        <taxon>Hemiptera</taxon>
        <taxon>Sternorrhyncha</taxon>
        <taxon>Psylloidea</taxon>
        <taxon>Psyllidae</taxon>
        <taxon>Diaphorininae</taxon>
        <taxon>Diaphorina</taxon>
    </lineage>
</organism>
<accession>A0A1S3DE00</accession>
<dbReference type="RefSeq" id="XP_008479838.1">
    <property type="nucleotide sequence ID" value="XM_008481616.1"/>
</dbReference>
<keyword evidence="1" id="KW-1185">Reference proteome</keyword>
<dbReference type="AlphaFoldDB" id="A0A1S3DE00"/>
<dbReference type="STRING" id="121845.A0A1S3DE00"/>
<name>A0A1S3DE00_DIACI</name>
<gene>
    <name evidence="2" type="primary">LOC103516637</name>
</gene>
<evidence type="ECO:0000313" key="1">
    <source>
        <dbReference type="Proteomes" id="UP000079169"/>
    </source>
</evidence>
<reference evidence="2" key="1">
    <citation type="submission" date="2025-08" db="UniProtKB">
        <authorList>
            <consortium name="RefSeq"/>
        </authorList>
    </citation>
    <scope>IDENTIFICATION</scope>
</reference>
<dbReference type="PaxDb" id="121845-A0A1S3DE00"/>